<dbReference type="PROSITE" id="PS51257">
    <property type="entry name" value="PROKAR_LIPOPROTEIN"/>
    <property type="match status" value="1"/>
</dbReference>
<dbReference type="AlphaFoldDB" id="A0A368JVZ7"/>
<organism evidence="2 3">
    <name type="scientific">Larkinella punicea</name>
    <dbReference type="NCBI Taxonomy" id="2315727"/>
    <lineage>
        <taxon>Bacteria</taxon>
        <taxon>Pseudomonadati</taxon>
        <taxon>Bacteroidota</taxon>
        <taxon>Cytophagia</taxon>
        <taxon>Cytophagales</taxon>
        <taxon>Spirosomataceae</taxon>
        <taxon>Larkinella</taxon>
    </lineage>
</organism>
<protein>
    <recommendedName>
        <fullName evidence="4">Lipocalin-like domain-containing protein</fullName>
    </recommendedName>
</protein>
<name>A0A368JVZ7_9BACT</name>
<evidence type="ECO:0000313" key="2">
    <source>
        <dbReference type="EMBL" id="RCR71126.1"/>
    </source>
</evidence>
<feature type="chain" id="PRO_5016653886" description="Lipocalin-like domain-containing protein" evidence="1">
    <location>
        <begin position="24"/>
        <end position="148"/>
    </location>
</feature>
<gene>
    <name evidence="2" type="ORF">DUE52_02430</name>
</gene>
<comment type="caution">
    <text evidence="2">The sequence shown here is derived from an EMBL/GenBank/DDBJ whole genome shotgun (WGS) entry which is preliminary data.</text>
</comment>
<proteinExistence type="predicted"/>
<sequence>MKKTTPIALVAVLTLFAVLTGCNKDKTTPLSDRIKKNWTAQKVEENNVVVYTKGGTSNVKPGYSQYSLDLSNPPTVVIKQVDGFTSTGQYELQGDTKLILKSLSPAPTDGPTIEFNIGTATETSLELTRTTADRKTGGTTNKYTLANP</sequence>
<evidence type="ECO:0000313" key="3">
    <source>
        <dbReference type="Proteomes" id="UP000253383"/>
    </source>
</evidence>
<keyword evidence="1" id="KW-0732">Signal</keyword>
<keyword evidence="3" id="KW-1185">Reference proteome</keyword>
<reference evidence="2 3" key="1">
    <citation type="submission" date="2018-07" db="EMBL/GenBank/DDBJ databases">
        <title>Genome analysis of Larkinella rosea.</title>
        <authorList>
            <person name="Zhou Z."/>
            <person name="Wang G."/>
        </authorList>
    </citation>
    <scope>NUCLEOTIDE SEQUENCE [LARGE SCALE GENOMIC DNA]</scope>
    <source>
        <strain evidence="3">zzj9</strain>
    </source>
</reference>
<dbReference type="RefSeq" id="WP_114404356.1">
    <property type="nucleotide sequence ID" value="NZ_QOWE01000002.1"/>
</dbReference>
<dbReference type="EMBL" id="QOWE01000002">
    <property type="protein sequence ID" value="RCR71126.1"/>
    <property type="molecule type" value="Genomic_DNA"/>
</dbReference>
<accession>A0A368JVZ7</accession>
<feature type="signal peptide" evidence="1">
    <location>
        <begin position="1"/>
        <end position="23"/>
    </location>
</feature>
<evidence type="ECO:0008006" key="4">
    <source>
        <dbReference type="Google" id="ProtNLM"/>
    </source>
</evidence>
<dbReference type="Proteomes" id="UP000253383">
    <property type="component" value="Unassembled WGS sequence"/>
</dbReference>
<evidence type="ECO:0000256" key="1">
    <source>
        <dbReference type="SAM" id="SignalP"/>
    </source>
</evidence>
<dbReference type="OrthoDB" id="964758at2"/>